<keyword evidence="1" id="KW-1133">Transmembrane helix</keyword>
<keyword evidence="1" id="KW-0812">Transmembrane</keyword>
<gene>
    <name evidence="2" type="ORF">GSPATT00007349001</name>
</gene>
<evidence type="ECO:0008006" key="4">
    <source>
        <dbReference type="Google" id="ProtNLM"/>
    </source>
</evidence>
<reference evidence="2 3" key="1">
    <citation type="journal article" date="2006" name="Nature">
        <title>Global trends of whole-genome duplications revealed by the ciliate Paramecium tetraurelia.</title>
        <authorList>
            <consortium name="Genoscope"/>
            <person name="Aury J.-M."/>
            <person name="Jaillon O."/>
            <person name="Duret L."/>
            <person name="Noel B."/>
            <person name="Jubin C."/>
            <person name="Porcel B.M."/>
            <person name="Segurens B."/>
            <person name="Daubin V."/>
            <person name="Anthouard V."/>
            <person name="Aiach N."/>
            <person name="Arnaiz O."/>
            <person name="Billaut A."/>
            <person name="Beisson J."/>
            <person name="Blanc I."/>
            <person name="Bouhouche K."/>
            <person name="Camara F."/>
            <person name="Duharcourt S."/>
            <person name="Guigo R."/>
            <person name="Gogendeau D."/>
            <person name="Katinka M."/>
            <person name="Keller A.-M."/>
            <person name="Kissmehl R."/>
            <person name="Klotz C."/>
            <person name="Koll F."/>
            <person name="Le Moue A."/>
            <person name="Lepere C."/>
            <person name="Malinsky S."/>
            <person name="Nowacki M."/>
            <person name="Nowak J.K."/>
            <person name="Plattner H."/>
            <person name="Poulain J."/>
            <person name="Ruiz F."/>
            <person name="Serrano V."/>
            <person name="Zagulski M."/>
            <person name="Dessen P."/>
            <person name="Betermier M."/>
            <person name="Weissenbach J."/>
            <person name="Scarpelli C."/>
            <person name="Schachter V."/>
            <person name="Sperling L."/>
            <person name="Meyer E."/>
            <person name="Cohen J."/>
            <person name="Wincker P."/>
        </authorList>
    </citation>
    <scope>NUCLEOTIDE SEQUENCE [LARGE SCALE GENOMIC DNA]</scope>
    <source>
        <strain evidence="2 3">Stock d4-2</strain>
    </source>
</reference>
<keyword evidence="3" id="KW-1185">Reference proteome</keyword>
<dbReference type="RefSeq" id="XP_001437306.1">
    <property type="nucleotide sequence ID" value="XM_001437269.1"/>
</dbReference>
<organism evidence="2 3">
    <name type="scientific">Paramecium tetraurelia</name>
    <dbReference type="NCBI Taxonomy" id="5888"/>
    <lineage>
        <taxon>Eukaryota</taxon>
        <taxon>Sar</taxon>
        <taxon>Alveolata</taxon>
        <taxon>Ciliophora</taxon>
        <taxon>Intramacronucleata</taxon>
        <taxon>Oligohymenophorea</taxon>
        <taxon>Peniculida</taxon>
        <taxon>Parameciidae</taxon>
        <taxon>Paramecium</taxon>
    </lineage>
</organism>
<dbReference type="InParanoid" id="A0CGJ2"/>
<evidence type="ECO:0000313" key="3">
    <source>
        <dbReference type="Proteomes" id="UP000000600"/>
    </source>
</evidence>
<feature type="transmembrane region" description="Helical" evidence="1">
    <location>
        <begin position="90"/>
        <end position="117"/>
    </location>
</feature>
<dbReference type="HOGENOM" id="CLU_013340_0_0_1"/>
<protein>
    <recommendedName>
        <fullName evidence="4">PAS domain-containing protein</fullName>
    </recommendedName>
</protein>
<dbReference type="Proteomes" id="UP000000600">
    <property type="component" value="Unassembled WGS sequence"/>
</dbReference>
<feature type="transmembrane region" description="Helical" evidence="1">
    <location>
        <begin position="36"/>
        <end position="54"/>
    </location>
</feature>
<dbReference type="EMBL" id="CT868074">
    <property type="protein sequence ID" value="CAK69909.1"/>
    <property type="molecule type" value="Genomic_DNA"/>
</dbReference>
<evidence type="ECO:0000256" key="1">
    <source>
        <dbReference type="SAM" id="Phobius"/>
    </source>
</evidence>
<name>A0CGJ2_PARTE</name>
<dbReference type="GeneID" id="5023091"/>
<feature type="transmembrane region" description="Helical" evidence="1">
    <location>
        <begin position="60"/>
        <end position="78"/>
    </location>
</feature>
<dbReference type="OMA" id="CQININT"/>
<evidence type="ECO:0000313" key="2">
    <source>
        <dbReference type="EMBL" id="CAK69909.1"/>
    </source>
</evidence>
<sequence length="613" mass="72200">MISLPFHKWKLNFYDPDFEAEFEAHQNKIRLISFQMLNLLVSIAALICLITFVIQQQPIQLILIMIGVVGGCFFMLLIGKKLEPYLRQIFSFYFVWSQSTNILVALSGLDIPLFIFGFNTCCFAIGTMQYSDNRLKIVYTIVTPFVLLGVFDNYKAGQMHFIFQTIACVVCIGIWTYMQEYTARLAFSLNLIANKQKEIVNQFVNDAMFAISVDPRTRQIILEFQNKKFEESMNIKETEQMKNFLRSSYIVIKSQESQKKLVEKGGQKGIKLEEFLFKKIKSVFQPIQQDVENEVQIMYHNLITDQMMGMKIQIMQMNFGKPILIGIIKSEQVENLIGEHQKQIKEHQQLILNFSSQIVQQQENLYKEIKKTKQVNFQEYEQTMSLKCLNLSIINYIRNYIFYFQRNKISTQLQTYERFQIYEYLNTIQKYFRTLACYYKLSFNIYNQVDKNCQININTKYLTQILINVFELIAKQSLYINNVTLKILEEFTQYDQVLETRRRVEDSQNGSKQIIAFKLIQFQFNVDSSQQLSLSYINNLQIKKEIECDENYIIQEVTTCLLDCLGPINTIQIDESEKLESGNYRNRFSFKIYSDQSQLEPSYLKAIDKPIVI</sequence>
<accession>A0CGJ2</accession>
<dbReference type="AlphaFoldDB" id="A0CGJ2"/>
<dbReference type="OrthoDB" id="298482at2759"/>
<dbReference type="KEGG" id="ptm:GSPATT00007349001"/>
<feature type="transmembrane region" description="Helical" evidence="1">
    <location>
        <begin position="137"/>
        <end position="154"/>
    </location>
</feature>
<proteinExistence type="predicted"/>
<keyword evidence="1" id="KW-0472">Membrane</keyword>